<proteinExistence type="inferred from homology"/>
<evidence type="ECO:0000256" key="6">
    <source>
        <dbReference type="PIRNR" id="PIRNR018968"/>
    </source>
</evidence>
<sequence>MNFNQIVIKNLLQNMKHYVIYLISLIISITMYFSFVTLKYTDEVASTGDVMLTKGASIGEKFLFVIILFFLMYANRLFIKRRAKSFALFQLVGLSRRDLMRMLAIEQMAIFLSTTIIGVVIGALGSRLLQLIVKKALDIPINIKMGFQFEAVSVTLILVLAAWLLIMLQSLTFVKRRSIVQLMNDAQQSEATVPRITLIEVIFGVLGIFMIGSGYYLSTIMFKNEYLIGALFFIALAILFLTVVGAYFFFRSSVSLIFKTLKKNKKGNVTVTDVVFTSSIMHRMKKNAFSLTMIGIISAITISILSWAGLGYTSAQKNVNLTSPYEYTYFNQQDANAFETALKEQDIPYKKYMQHLVSVPIKINNKSVRYFEAVDIVRDSELEGFHVKQDEVQFINMFSITQTATKIDEGMMLQLGKGAYQKTLKVSKVSKENLIANNLVVGSPVAVVNDKTFEQLQLANVNDDEHPQATQIGFELKSDKAHKVADSLNKKINKSNPDPRSEVEKETLKFTGMFLFVSSFLGVAFLVAAGCVIYIKQMDETEDEMHNYQILRKIGYTHQDMTKGLALKTIFNFGLPLVVGLCHAYFASKAFNVINDSPTLIPAFIMMGIYSVIYAVFAIIAFIHAKRTVKFTI</sequence>
<keyword evidence="6" id="KW-0813">Transport</keyword>
<evidence type="ECO:0000256" key="3">
    <source>
        <dbReference type="ARBA" id="ARBA00022692"/>
    </source>
</evidence>
<name>A0ABT2F202_9STAP</name>
<keyword evidence="9" id="KW-1185">Reference proteome</keyword>
<evidence type="ECO:0000313" key="8">
    <source>
        <dbReference type="EMBL" id="MCS4486469.1"/>
    </source>
</evidence>
<feature type="transmembrane region" description="Helical" evidence="6">
    <location>
        <begin position="18"/>
        <end position="38"/>
    </location>
</feature>
<comment type="caution">
    <text evidence="8">The sequence shown here is derived from an EMBL/GenBank/DDBJ whole genome shotgun (WGS) entry which is preliminary data.</text>
</comment>
<gene>
    <name evidence="8" type="ORF">NXS11_06100</name>
</gene>
<feature type="transmembrane region" description="Helical" evidence="6">
    <location>
        <begin position="152"/>
        <end position="174"/>
    </location>
</feature>
<feature type="transmembrane region" description="Helical" evidence="6">
    <location>
        <begin position="109"/>
        <end position="132"/>
    </location>
</feature>
<dbReference type="InterPro" id="IPR052536">
    <property type="entry name" value="ABC-4_Integral_Memb_Prot"/>
</dbReference>
<dbReference type="PANTHER" id="PTHR46795">
    <property type="entry name" value="ABC TRANSPORTER PERMEASE-RELATED-RELATED"/>
    <property type="match status" value="1"/>
</dbReference>
<reference evidence="8 9" key="1">
    <citation type="journal article" date="2023" name="Int. J. Syst. Evol. Microbiol.">
        <title>Streptococcus sciuri sp. nov., Staphylococcus marylandisciuri sp. nov. and Staphylococcus americanisciuri sp. nov., isolated from faeces of eastern grey squirrel (Sciurus carolinensis).</title>
        <authorList>
            <person name="Volokhov D.V."/>
            <person name="Zagorodnyaya T.A."/>
            <person name="Furtak V.A."/>
            <person name="Nattanmai G."/>
            <person name="Randall L."/>
            <person name="Jose S."/>
            <person name="Gao Y."/>
            <person name="Eisenberg T."/>
            <person name="Delmonte P."/>
            <person name="Blom J."/>
            <person name="Mitchell K.K."/>
        </authorList>
    </citation>
    <scope>NUCLEOTIDE SEQUENCE [LARGE SCALE GENOMIC DNA]</scope>
    <source>
        <strain evidence="8 9">GRT3</strain>
    </source>
</reference>
<protein>
    <submittedName>
        <fullName evidence="8">ABC transporter permease</fullName>
    </submittedName>
</protein>
<evidence type="ECO:0000313" key="9">
    <source>
        <dbReference type="Proteomes" id="UP001205609"/>
    </source>
</evidence>
<evidence type="ECO:0000256" key="2">
    <source>
        <dbReference type="ARBA" id="ARBA00022475"/>
    </source>
</evidence>
<dbReference type="RefSeq" id="WP_259199811.1">
    <property type="nucleotide sequence ID" value="NZ_JANUXY010000005.1"/>
</dbReference>
<keyword evidence="4 6" id="KW-1133">Transmembrane helix</keyword>
<feature type="transmembrane region" description="Helical" evidence="6">
    <location>
        <begin position="513"/>
        <end position="535"/>
    </location>
</feature>
<feature type="transmembrane region" description="Helical" evidence="6">
    <location>
        <begin position="600"/>
        <end position="623"/>
    </location>
</feature>
<feature type="transmembrane region" description="Helical" evidence="6">
    <location>
        <begin position="228"/>
        <end position="250"/>
    </location>
</feature>
<dbReference type="Proteomes" id="UP001205609">
    <property type="component" value="Unassembled WGS sequence"/>
</dbReference>
<feature type="transmembrane region" description="Helical" evidence="6">
    <location>
        <begin position="195"/>
        <end position="216"/>
    </location>
</feature>
<evidence type="ECO:0000256" key="1">
    <source>
        <dbReference type="ARBA" id="ARBA00004651"/>
    </source>
</evidence>
<dbReference type="Pfam" id="PF02687">
    <property type="entry name" value="FtsX"/>
    <property type="match status" value="1"/>
</dbReference>
<dbReference type="InterPro" id="IPR027022">
    <property type="entry name" value="ABC_permease_BceB-typ"/>
</dbReference>
<comment type="similarity">
    <text evidence="6">Belongs to the ABC-4 integral membrane protein family.</text>
</comment>
<comment type="subcellular location">
    <subcellularLocation>
        <location evidence="1 6">Cell membrane</location>
        <topology evidence="1 6">Multi-pass membrane protein</topology>
    </subcellularLocation>
</comment>
<keyword evidence="3 6" id="KW-0812">Transmembrane</keyword>
<feature type="domain" description="ABC3 transporter permease C-terminal" evidence="7">
    <location>
        <begin position="63"/>
        <end position="176"/>
    </location>
</feature>
<organism evidence="8 9">
    <name type="scientific">Staphylococcus americanisciuri</name>
    <dbReference type="NCBI Taxonomy" id="2973940"/>
    <lineage>
        <taxon>Bacteria</taxon>
        <taxon>Bacillati</taxon>
        <taxon>Bacillota</taxon>
        <taxon>Bacilli</taxon>
        <taxon>Bacillales</taxon>
        <taxon>Staphylococcaceae</taxon>
        <taxon>Staphylococcus</taxon>
    </lineage>
</organism>
<feature type="transmembrane region" description="Helical" evidence="6">
    <location>
        <begin position="58"/>
        <end position="79"/>
    </location>
</feature>
<accession>A0ABT2F202</accession>
<dbReference type="PIRSF" id="PIRSF018968">
    <property type="entry name" value="ABC_permease_BceB"/>
    <property type="match status" value="1"/>
</dbReference>
<feature type="transmembrane region" description="Helical" evidence="6">
    <location>
        <begin position="288"/>
        <end position="310"/>
    </location>
</feature>
<evidence type="ECO:0000256" key="5">
    <source>
        <dbReference type="ARBA" id="ARBA00023136"/>
    </source>
</evidence>
<feature type="transmembrane region" description="Helical" evidence="6">
    <location>
        <begin position="570"/>
        <end position="588"/>
    </location>
</feature>
<dbReference type="PANTHER" id="PTHR46795:SF3">
    <property type="entry name" value="ABC TRANSPORTER PERMEASE"/>
    <property type="match status" value="1"/>
</dbReference>
<dbReference type="EMBL" id="JANUXY010000005">
    <property type="protein sequence ID" value="MCS4486469.1"/>
    <property type="molecule type" value="Genomic_DNA"/>
</dbReference>
<evidence type="ECO:0000259" key="7">
    <source>
        <dbReference type="Pfam" id="PF02687"/>
    </source>
</evidence>
<keyword evidence="5 6" id="KW-0472">Membrane</keyword>
<dbReference type="InterPro" id="IPR003838">
    <property type="entry name" value="ABC3_permease_C"/>
</dbReference>
<evidence type="ECO:0000256" key="4">
    <source>
        <dbReference type="ARBA" id="ARBA00022989"/>
    </source>
</evidence>
<keyword evidence="2 6" id="KW-1003">Cell membrane</keyword>